<sequence length="394" mass="42621">MNMREQIIHTVDQIADELLELAKRIFNYRELAFEEFQSSKALMDYLSRKGFSVESNTAGLETAFLARYGQGKPHIALLCEYDALPEIGHACGHNMIGVIGVGAAVAQVLAGVPEQYPGTITVVGCPAEERGSAKSDLVKAGVFDDVDAALIIHPSSMSTGFDIAYAIQRYQIEFFGKSAHAAADPVQGINALDAMVSFFGGLGLMRQQLAEKTRVHGIIKNGGQSFNTIPEYTSAEIGVRALRLDSVKQLAKKVEKLAKGAATMTGCSYQMELLDEMPDVYTNVPLAEQLDQNYGAVGEEIGERTYEQGAGSTDVGAVTYAVPAIQGYINITAGEDIATHTREFAEAANSDYGYQAMIRAIKALALTSYDLLSDPSLVEQAKQYFENGERRTVS</sequence>
<dbReference type="Pfam" id="PF07687">
    <property type="entry name" value="M20_dimer"/>
    <property type="match status" value="1"/>
</dbReference>
<dbReference type="PIRSF" id="PIRSF037226">
    <property type="entry name" value="Amidohydrolase_ACY1L2_prd"/>
    <property type="match status" value="1"/>
</dbReference>
<dbReference type="InterPro" id="IPR017144">
    <property type="entry name" value="Xaa-Arg_dipeptidase"/>
</dbReference>
<organism evidence="3 4">
    <name type="scientific">candidate division KSB3 bacterium</name>
    <dbReference type="NCBI Taxonomy" id="2044937"/>
    <lineage>
        <taxon>Bacteria</taxon>
        <taxon>candidate division KSB3</taxon>
    </lineage>
</organism>
<dbReference type="CDD" id="cd03887">
    <property type="entry name" value="M20_Acy1L2"/>
    <property type="match status" value="1"/>
</dbReference>
<protein>
    <recommendedName>
        <fullName evidence="1">Peptidase M20 domain-containing protein 2</fullName>
    </recommendedName>
</protein>
<proteinExistence type="inferred from homology"/>
<dbReference type="InterPro" id="IPR036264">
    <property type="entry name" value="Bact_exopeptidase_dim_dom"/>
</dbReference>
<dbReference type="AlphaFoldDB" id="A0A2G6KHL5"/>
<dbReference type="Gene3D" id="3.40.630.10">
    <property type="entry name" value="Zn peptidases"/>
    <property type="match status" value="1"/>
</dbReference>
<keyword evidence="3" id="KW-0378">Hydrolase</keyword>
<evidence type="ECO:0000256" key="1">
    <source>
        <dbReference type="PIRNR" id="PIRNR037226"/>
    </source>
</evidence>
<dbReference type="PANTHER" id="PTHR30575">
    <property type="entry name" value="PEPTIDASE M20"/>
    <property type="match status" value="1"/>
</dbReference>
<reference evidence="3 4" key="1">
    <citation type="submission" date="2017-10" db="EMBL/GenBank/DDBJ databases">
        <title>Novel microbial diversity and functional potential in the marine mammal oral microbiome.</title>
        <authorList>
            <person name="Dudek N.K."/>
            <person name="Sun C.L."/>
            <person name="Burstein D."/>
            <person name="Kantor R.S."/>
            <person name="Aliaga Goltsman D.S."/>
            <person name="Bik E.M."/>
            <person name="Thomas B.C."/>
            <person name="Banfield J.F."/>
            <person name="Relman D.A."/>
        </authorList>
    </citation>
    <scope>NUCLEOTIDE SEQUENCE [LARGE SCALE GENOMIC DNA]</scope>
    <source>
        <strain evidence="3">DOLJORAL78_47_16</strain>
    </source>
</reference>
<dbReference type="SUPFAM" id="SSF53187">
    <property type="entry name" value="Zn-dependent exopeptidases"/>
    <property type="match status" value="1"/>
</dbReference>
<dbReference type="PANTHER" id="PTHR30575:SF0">
    <property type="entry name" value="XAA-ARG DIPEPTIDASE"/>
    <property type="match status" value="1"/>
</dbReference>
<comment type="caution">
    <text evidence="3">The sequence shown here is derived from an EMBL/GenBank/DDBJ whole genome shotgun (WGS) entry which is preliminary data.</text>
</comment>
<evidence type="ECO:0000313" key="3">
    <source>
        <dbReference type="EMBL" id="PIE35161.1"/>
    </source>
</evidence>
<accession>A0A2G6KHL5</accession>
<dbReference type="InterPro" id="IPR017439">
    <property type="entry name" value="Amidohydrolase"/>
</dbReference>
<dbReference type="GO" id="GO:0046657">
    <property type="term" value="P:folic acid catabolic process"/>
    <property type="evidence" value="ECO:0007669"/>
    <property type="project" value="TreeGrafter"/>
</dbReference>
<evidence type="ECO:0000313" key="4">
    <source>
        <dbReference type="Proteomes" id="UP000230821"/>
    </source>
</evidence>
<dbReference type="GO" id="GO:0016805">
    <property type="term" value="F:dipeptidase activity"/>
    <property type="evidence" value="ECO:0007669"/>
    <property type="project" value="InterPro"/>
</dbReference>
<dbReference type="InterPro" id="IPR002933">
    <property type="entry name" value="Peptidase_M20"/>
</dbReference>
<dbReference type="Pfam" id="PF01546">
    <property type="entry name" value="Peptidase_M20"/>
    <property type="match status" value="1"/>
</dbReference>
<dbReference type="InterPro" id="IPR052030">
    <property type="entry name" value="Peptidase_M20/M20A_hydrolases"/>
</dbReference>
<dbReference type="GO" id="GO:0005737">
    <property type="term" value="C:cytoplasm"/>
    <property type="evidence" value="ECO:0007669"/>
    <property type="project" value="TreeGrafter"/>
</dbReference>
<gene>
    <name evidence="3" type="ORF">CSA56_05320</name>
</gene>
<dbReference type="NCBIfam" id="TIGR01891">
    <property type="entry name" value="amidohydrolases"/>
    <property type="match status" value="1"/>
</dbReference>
<dbReference type="Proteomes" id="UP000230821">
    <property type="component" value="Unassembled WGS sequence"/>
</dbReference>
<evidence type="ECO:0000259" key="2">
    <source>
        <dbReference type="Pfam" id="PF07687"/>
    </source>
</evidence>
<dbReference type="FunFam" id="3.30.70.360:FF:000004">
    <property type="entry name" value="Peptidase M20 domain-containing protein 2"/>
    <property type="match status" value="1"/>
</dbReference>
<dbReference type="SUPFAM" id="SSF55031">
    <property type="entry name" value="Bacterial exopeptidase dimerisation domain"/>
    <property type="match status" value="1"/>
</dbReference>
<dbReference type="EMBL" id="PDSK01000058">
    <property type="protein sequence ID" value="PIE35161.1"/>
    <property type="molecule type" value="Genomic_DNA"/>
</dbReference>
<comment type="similarity">
    <text evidence="1">Belongs to the peptidase M20A family.</text>
</comment>
<dbReference type="Gene3D" id="3.30.70.360">
    <property type="match status" value="1"/>
</dbReference>
<dbReference type="InterPro" id="IPR011650">
    <property type="entry name" value="Peptidase_M20_dimer"/>
</dbReference>
<feature type="domain" description="Peptidase M20 dimerisation" evidence="2">
    <location>
        <begin position="169"/>
        <end position="259"/>
    </location>
</feature>
<name>A0A2G6KHL5_9BACT</name>
<dbReference type="GO" id="GO:0071713">
    <property type="term" value="F:para-aminobenzoyl-glutamate hydrolase activity"/>
    <property type="evidence" value="ECO:0007669"/>
    <property type="project" value="TreeGrafter"/>
</dbReference>